<reference evidence="2" key="1">
    <citation type="submission" date="2016-10" db="EMBL/GenBank/DDBJ databases">
        <authorList>
            <person name="Varghese N."/>
            <person name="Submissions S."/>
        </authorList>
    </citation>
    <scope>NUCLEOTIDE SEQUENCE [LARGE SCALE GENOMIC DNA]</scope>
    <source>
        <strain evidence="2">DSM 19110</strain>
    </source>
</reference>
<dbReference type="OrthoDB" id="5570877at2"/>
<evidence type="ECO:0000313" key="1">
    <source>
        <dbReference type="EMBL" id="SDM83619.1"/>
    </source>
</evidence>
<organism evidence="1 2">
    <name type="scientific">Pedobacter steynii</name>
    <dbReference type="NCBI Taxonomy" id="430522"/>
    <lineage>
        <taxon>Bacteria</taxon>
        <taxon>Pseudomonadati</taxon>
        <taxon>Bacteroidota</taxon>
        <taxon>Sphingobacteriia</taxon>
        <taxon>Sphingobacteriales</taxon>
        <taxon>Sphingobacteriaceae</taxon>
        <taxon>Pedobacter</taxon>
    </lineage>
</organism>
<accession>A0A1G9WGM6</accession>
<evidence type="ECO:0000313" key="2">
    <source>
        <dbReference type="Proteomes" id="UP000183200"/>
    </source>
</evidence>
<dbReference type="Proteomes" id="UP000183200">
    <property type="component" value="Unassembled WGS sequence"/>
</dbReference>
<dbReference type="EMBL" id="FNGY01000005">
    <property type="protein sequence ID" value="SDM83619.1"/>
    <property type="molecule type" value="Genomic_DNA"/>
</dbReference>
<keyword evidence="2" id="KW-1185">Reference proteome</keyword>
<gene>
    <name evidence="1" type="ORF">SAMN05421820_105167</name>
</gene>
<name>A0A1G9WGM6_9SPHI</name>
<dbReference type="RefSeq" id="WP_074608303.1">
    <property type="nucleotide sequence ID" value="NZ_FNGY01000005.1"/>
</dbReference>
<dbReference type="AlphaFoldDB" id="A0A1G9WGM6"/>
<sequence>MIRLANLHDVDAIMNFIHHEWKENHILSKNKDFFLYEHRAGTEINFAISIDDDQQINGLLGFIPSSYAEKADICTVIWKVAKRAGNPMLGMQLLEFLRDLGRFRTVMSVGINEKTIGIYKYMNMYTGRLKQYVLVNPALSEMRIAKLPPEMESPVFSDPESRKLIPLDRDFSFNFEKYINNIQYKDARYFNKRYFDHPIYKYNVFGIVYNKSISSILVMRVESAEQSQVLRIVDFIGDESELKYISKELCEILKDNKYEYADFFCYGLGDSQLKQAGFIEVDPDAEALIIPNYFQPFIRKNIKVNFFSDTEGPDNLRLFKADGDQDRPN</sequence>
<protein>
    <submittedName>
        <fullName evidence="1">Uncharacterized protein</fullName>
    </submittedName>
</protein>
<proteinExistence type="predicted"/>